<name>A0ABP6QNQ5_9ACTN</name>
<dbReference type="RefSeq" id="WP_344835406.1">
    <property type="nucleotide sequence ID" value="NZ_BAAAUV010000021.1"/>
</dbReference>
<feature type="region of interest" description="Disordered" evidence="1">
    <location>
        <begin position="43"/>
        <end position="68"/>
    </location>
</feature>
<protein>
    <submittedName>
        <fullName evidence="2">Uncharacterized protein</fullName>
    </submittedName>
</protein>
<evidence type="ECO:0000256" key="1">
    <source>
        <dbReference type="SAM" id="MobiDB-lite"/>
    </source>
</evidence>
<evidence type="ECO:0000313" key="3">
    <source>
        <dbReference type="Proteomes" id="UP001501237"/>
    </source>
</evidence>
<feature type="compositionally biased region" description="Basic residues" evidence="1">
    <location>
        <begin position="1"/>
        <end position="16"/>
    </location>
</feature>
<dbReference type="EMBL" id="BAAAUV010000021">
    <property type="protein sequence ID" value="GAA3231090.1"/>
    <property type="molecule type" value="Genomic_DNA"/>
</dbReference>
<gene>
    <name evidence="2" type="ORF">GCM10010468_62020</name>
</gene>
<sequence>MATPRIHPKKAGKPKKGAVAAKGAALIRRKSAGDVVAQRRAAAKQHRDAGARGVGEIMAGPAGIAPKTKADTAKRVRFADLAPATGESVPMVVDDPAGGEEPPARKARPVWAMQARTLREGEKVKLAPHVRLKNDVIAGVAVGRMRTPSPFGAKMGDHTAAWATVVDDVHALVFGKTLAEAAEALLERQDESEAWTGQPDSAGMKAWNSLEQQDRDHRQDVLETYAASTRALLSVRPLTPQLIGSAMANHLAFLNFLPYATVPAASERGSKGSGEGTARARALAPDLAVVVGGQAPEDVPPPVLQKASEGMWGLLSLDAAVREACVDQIVAPSAHAALTERVEKLQALSHRAWDLTALARITEAAPTPGRRRAPAKVKWSTDKTSKEVDEEIAALLEGCEELGKFGYEAADRLVVQIREAVLAVRGARSEKLRVQAARDVRAQGAAITRLQAGTDSLLSHLRRSPAEDSANLLGRLLHEHQERMARTYPVGVRRSGFLGTDATATAVARLKTLLDKVPGAEPAAVARLLDEVAGVHRGLGAVTAKDGSGAWVRAARTADVVVSFPTTGSVSIQGRAAAPSGVAGMGSHTTAWLTEVQAVEKMVARVGKDGIADRLRIEVADDLRGDLMKKLASQLPAEQLEAGQLGDVFDAAQQVLEAESPEDAVSSYLAFRNLLPYATVDAGDRGGHGERRDGKLNDVFDKASLRAAALQKADELKPTRLAATAGSLATAAQVLRTTLAAEKDPDAPAGWHSYPALKAAATAAAAALEKESARLDDALRGGKPVDRVAVVAAIQNVRAAEHRKVFAQARKK</sequence>
<organism evidence="2 3">
    <name type="scientific">Actinocorallia longicatena</name>
    <dbReference type="NCBI Taxonomy" id="111803"/>
    <lineage>
        <taxon>Bacteria</taxon>
        <taxon>Bacillati</taxon>
        <taxon>Actinomycetota</taxon>
        <taxon>Actinomycetes</taxon>
        <taxon>Streptosporangiales</taxon>
        <taxon>Thermomonosporaceae</taxon>
        <taxon>Actinocorallia</taxon>
    </lineage>
</organism>
<evidence type="ECO:0000313" key="2">
    <source>
        <dbReference type="EMBL" id="GAA3231090.1"/>
    </source>
</evidence>
<reference evidence="3" key="1">
    <citation type="journal article" date="2019" name="Int. J. Syst. Evol. Microbiol.">
        <title>The Global Catalogue of Microorganisms (GCM) 10K type strain sequencing project: providing services to taxonomists for standard genome sequencing and annotation.</title>
        <authorList>
            <consortium name="The Broad Institute Genomics Platform"/>
            <consortium name="The Broad Institute Genome Sequencing Center for Infectious Disease"/>
            <person name="Wu L."/>
            <person name="Ma J."/>
        </authorList>
    </citation>
    <scope>NUCLEOTIDE SEQUENCE [LARGE SCALE GENOMIC DNA]</scope>
    <source>
        <strain evidence="3">JCM 9377</strain>
    </source>
</reference>
<accession>A0ABP6QNQ5</accession>
<keyword evidence="3" id="KW-1185">Reference proteome</keyword>
<feature type="region of interest" description="Disordered" evidence="1">
    <location>
        <begin position="1"/>
        <end position="20"/>
    </location>
</feature>
<dbReference type="Proteomes" id="UP001501237">
    <property type="component" value="Unassembled WGS sequence"/>
</dbReference>
<proteinExistence type="predicted"/>
<comment type="caution">
    <text evidence="2">The sequence shown here is derived from an EMBL/GenBank/DDBJ whole genome shotgun (WGS) entry which is preliminary data.</text>
</comment>